<evidence type="ECO:0000256" key="6">
    <source>
        <dbReference type="ARBA" id="ARBA00023077"/>
    </source>
</evidence>
<dbReference type="InterPro" id="IPR036942">
    <property type="entry name" value="Beta-barrel_TonB_sf"/>
</dbReference>
<keyword evidence="16" id="KW-1185">Reference proteome</keyword>
<evidence type="ECO:0000256" key="12">
    <source>
        <dbReference type="SAM" id="SignalP"/>
    </source>
</evidence>
<evidence type="ECO:0000313" key="16">
    <source>
        <dbReference type="Proteomes" id="UP001180453"/>
    </source>
</evidence>
<name>A0ABU1YWB9_ROSSA</name>
<dbReference type="Gene3D" id="2.170.130.10">
    <property type="entry name" value="TonB-dependent receptor, plug domain"/>
    <property type="match status" value="1"/>
</dbReference>
<organism evidence="15 16">
    <name type="scientific">Roseateles saccharophilus</name>
    <name type="common">Pseudomonas saccharophila</name>
    <dbReference type="NCBI Taxonomy" id="304"/>
    <lineage>
        <taxon>Bacteria</taxon>
        <taxon>Pseudomonadati</taxon>
        <taxon>Pseudomonadota</taxon>
        <taxon>Betaproteobacteria</taxon>
        <taxon>Burkholderiales</taxon>
        <taxon>Sphaerotilaceae</taxon>
        <taxon>Roseateles</taxon>
    </lineage>
</organism>
<accession>A0ABU1YWB9</accession>
<evidence type="ECO:0000259" key="13">
    <source>
        <dbReference type="Pfam" id="PF00593"/>
    </source>
</evidence>
<keyword evidence="5 10" id="KW-0812">Transmembrane</keyword>
<comment type="similarity">
    <text evidence="2 10 11">Belongs to the TonB-dependent receptor family.</text>
</comment>
<dbReference type="PANTHER" id="PTHR40980:SF3">
    <property type="entry name" value="TONB-DEPENDENT RECEPTOR-LIKE BETA-BARREL DOMAIN-CONTAINING PROTEIN"/>
    <property type="match status" value="1"/>
</dbReference>
<evidence type="ECO:0000256" key="1">
    <source>
        <dbReference type="ARBA" id="ARBA00004571"/>
    </source>
</evidence>
<sequence length="881" mass="95525">MKVKPTPIAAATALTLLSMSLAAQAQEAAAPAPAQLEQVVVTGIRASLQTAATIKKNASAVVDAVSAEDVGKLPDSDVGQALGRIPGVSVGRAFGQGASVSIRGSDPQMTYTTLNGQTVASTGWYDQLDIDRSFNYSLLPSELIGGMEVYKSQQADLTEGGIGGTVIVKTRKPLDMPANSGFVSVKYGKGTISDAEKDVSGLYSWKNEAKTFGVLAAAAHSDGAYIRRGIEADNRWSADVAPTAFVQDRKRDAVNLTLQAKPAQGLDLGLNYLKLKLVGDNSNSSDYIFQDPNCDKRNTDVKSAWNPTGMCVHSTTTAAKPLDTQFFQVWARQAQMTSDSLTFDGHYRIDGAKFDLVAGATKAKGGTSLTANFQSGNWDAGFALPQWQGTIDATGHQIAVNPTTNQSFGVSQLPSALGPQTWATSQGPNKDQEKYAQFDATFDLNWGAINTFKTGVRFADHTFEKRAYRPIWAATIATTPTTALFDGTVDLAKGWTIPRPNISAMVNGTLKNINGWNEDRSAFSELNEKNRALYGMFDFEAGNLRGNFGLRYISTDVKSTGYKFDGTPLAAGDYEGNENWGKTYDVKKSRYNDVLPSFNLAFDLSKDLVLRAAASQAITRPNFANMFGVTVSGYNDDRVGNETWTVGSVELKPMKSSQVDLSLEYYYGKGNVLSATFFNKDISNFITANVLLNQKIGLVDPKSGVDNWTVQNFVNAGGGRLRGIELQANHGFGSGLGVVANYTFTEGTAPKESFADQLGLFTQSSKHNVNLVGYYETSAYYGRLAYNWRSKYIIRENAYWYGNRMHANTGTLDASFGWNINKWLKLGFDAVNLTKQDDVQYGVMSPSLPADALHKDPLKAGYPAWSFSGETTYKIGLTAKF</sequence>
<dbReference type="RefSeq" id="WP_310273213.1">
    <property type="nucleotide sequence ID" value="NZ_JAVDXU010000009.1"/>
</dbReference>
<dbReference type="Pfam" id="PF00593">
    <property type="entry name" value="TonB_dep_Rec_b-barrel"/>
    <property type="match status" value="1"/>
</dbReference>
<feature type="domain" description="TonB-dependent receptor-like beta-barrel" evidence="13">
    <location>
        <begin position="401"/>
        <end position="833"/>
    </location>
</feature>
<keyword evidence="9 10" id="KW-0998">Cell outer membrane</keyword>
<dbReference type="EMBL" id="JAVDXU010000009">
    <property type="protein sequence ID" value="MDR7273152.1"/>
    <property type="molecule type" value="Genomic_DNA"/>
</dbReference>
<evidence type="ECO:0000256" key="9">
    <source>
        <dbReference type="ARBA" id="ARBA00023237"/>
    </source>
</evidence>
<evidence type="ECO:0000256" key="8">
    <source>
        <dbReference type="ARBA" id="ARBA00023170"/>
    </source>
</evidence>
<evidence type="ECO:0000256" key="10">
    <source>
        <dbReference type="PROSITE-ProRule" id="PRU01360"/>
    </source>
</evidence>
<keyword evidence="3 10" id="KW-0813">Transport</keyword>
<proteinExistence type="inferred from homology"/>
<evidence type="ECO:0000259" key="14">
    <source>
        <dbReference type="Pfam" id="PF07715"/>
    </source>
</evidence>
<gene>
    <name evidence="15" type="ORF">J2X20_005838</name>
</gene>
<dbReference type="InterPro" id="IPR000531">
    <property type="entry name" value="Beta-barrel_TonB"/>
</dbReference>
<dbReference type="PROSITE" id="PS52016">
    <property type="entry name" value="TONB_DEPENDENT_REC_3"/>
    <property type="match status" value="1"/>
</dbReference>
<keyword evidence="6 11" id="KW-0798">TonB box</keyword>
<dbReference type="Pfam" id="PF07715">
    <property type="entry name" value="Plug"/>
    <property type="match status" value="1"/>
</dbReference>
<feature type="chain" id="PRO_5045056319" evidence="12">
    <location>
        <begin position="26"/>
        <end position="881"/>
    </location>
</feature>
<evidence type="ECO:0000256" key="7">
    <source>
        <dbReference type="ARBA" id="ARBA00023136"/>
    </source>
</evidence>
<dbReference type="Proteomes" id="UP001180453">
    <property type="component" value="Unassembled WGS sequence"/>
</dbReference>
<dbReference type="Gene3D" id="2.40.170.20">
    <property type="entry name" value="TonB-dependent receptor, beta-barrel domain"/>
    <property type="match status" value="1"/>
</dbReference>
<evidence type="ECO:0000313" key="15">
    <source>
        <dbReference type="EMBL" id="MDR7273152.1"/>
    </source>
</evidence>
<keyword evidence="4 10" id="KW-1134">Transmembrane beta strand</keyword>
<feature type="domain" description="TonB-dependent receptor plug" evidence="14">
    <location>
        <begin position="56"/>
        <end position="165"/>
    </location>
</feature>
<feature type="signal peptide" evidence="12">
    <location>
        <begin position="1"/>
        <end position="25"/>
    </location>
</feature>
<dbReference type="CDD" id="cd01347">
    <property type="entry name" value="ligand_gated_channel"/>
    <property type="match status" value="1"/>
</dbReference>
<evidence type="ECO:0000256" key="3">
    <source>
        <dbReference type="ARBA" id="ARBA00022448"/>
    </source>
</evidence>
<protein>
    <submittedName>
        <fullName evidence="15">Iron complex outermembrane receptor protein</fullName>
    </submittedName>
</protein>
<keyword evidence="7 10" id="KW-0472">Membrane</keyword>
<dbReference type="InterPro" id="IPR010104">
    <property type="entry name" value="TonB_rcpt_bac"/>
</dbReference>
<dbReference type="InterPro" id="IPR012910">
    <property type="entry name" value="Plug_dom"/>
</dbReference>
<dbReference type="InterPro" id="IPR039426">
    <property type="entry name" value="TonB-dep_rcpt-like"/>
</dbReference>
<comment type="caution">
    <text evidence="15">The sequence shown here is derived from an EMBL/GenBank/DDBJ whole genome shotgun (WGS) entry which is preliminary data.</text>
</comment>
<dbReference type="NCBIfam" id="TIGR01782">
    <property type="entry name" value="TonB-Xanth-Caul"/>
    <property type="match status" value="1"/>
</dbReference>
<dbReference type="InterPro" id="IPR037066">
    <property type="entry name" value="Plug_dom_sf"/>
</dbReference>
<keyword evidence="12" id="KW-0732">Signal</keyword>
<comment type="subcellular location">
    <subcellularLocation>
        <location evidence="1 10">Cell outer membrane</location>
        <topology evidence="1 10">Multi-pass membrane protein</topology>
    </subcellularLocation>
</comment>
<evidence type="ECO:0000256" key="5">
    <source>
        <dbReference type="ARBA" id="ARBA00022692"/>
    </source>
</evidence>
<evidence type="ECO:0000256" key="4">
    <source>
        <dbReference type="ARBA" id="ARBA00022452"/>
    </source>
</evidence>
<evidence type="ECO:0000256" key="11">
    <source>
        <dbReference type="RuleBase" id="RU003357"/>
    </source>
</evidence>
<dbReference type="PANTHER" id="PTHR40980">
    <property type="entry name" value="PLUG DOMAIN-CONTAINING PROTEIN"/>
    <property type="match status" value="1"/>
</dbReference>
<reference evidence="15 16" key="1">
    <citation type="submission" date="2023-07" db="EMBL/GenBank/DDBJ databases">
        <title>Sorghum-associated microbial communities from plants grown in Nebraska, USA.</title>
        <authorList>
            <person name="Schachtman D."/>
        </authorList>
    </citation>
    <scope>NUCLEOTIDE SEQUENCE [LARGE SCALE GENOMIC DNA]</scope>
    <source>
        <strain evidence="15 16">BE314</strain>
    </source>
</reference>
<evidence type="ECO:0000256" key="2">
    <source>
        <dbReference type="ARBA" id="ARBA00009810"/>
    </source>
</evidence>
<dbReference type="SUPFAM" id="SSF56935">
    <property type="entry name" value="Porins"/>
    <property type="match status" value="1"/>
</dbReference>
<keyword evidence="8 15" id="KW-0675">Receptor</keyword>